<dbReference type="EMBL" id="CAIX01000035">
    <property type="protein sequence ID" value="CCI42507.1"/>
    <property type="molecule type" value="Genomic_DNA"/>
</dbReference>
<accession>A0A024G864</accession>
<protein>
    <submittedName>
        <fullName evidence="1">Uncharacterized protein</fullName>
    </submittedName>
</protein>
<comment type="caution">
    <text evidence="1">The sequence shown here is derived from an EMBL/GenBank/DDBJ whole genome shotgun (WGS) entry which is preliminary data.</text>
</comment>
<name>A0A024G864_9STRA</name>
<evidence type="ECO:0000313" key="2">
    <source>
        <dbReference type="Proteomes" id="UP000053237"/>
    </source>
</evidence>
<gene>
    <name evidence="1" type="ORF">BN9_032910</name>
</gene>
<evidence type="ECO:0000313" key="1">
    <source>
        <dbReference type="EMBL" id="CCI42507.1"/>
    </source>
</evidence>
<sequence length="143" mass="16254">MSLVVSEYIPPGKTNLLVTLTVMPSLLYPLVEVYCDTSKSSPYNTWNRWKKLKRLDALFFPMRSKSKIPLKPIHPHSCFFEFPILREALYTAISTGSCSVQVIESYDDGRLPLAAGFVPSPKTYFLTSIRLTLMKPPIAIRVR</sequence>
<keyword evidence="2" id="KW-1185">Reference proteome</keyword>
<dbReference type="AlphaFoldDB" id="A0A024G864"/>
<reference evidence="1 2" key="1">
    <citation type="submission" date="2012-05" db="EMBL/GenBank/DDBJ databases">
        <title>Recombination and specialization in a pathogen metapopulation.</title>
        <authorList>
            <person name="Gardiner A."/>
            <person name="Kemen E."/>
            <person name="Schultz-Larsen T."/>
            <person name="MacLean D."/>
            <person name="Van Oosterhout C."/>
            <person name="Jones J.D.G."/>
        </authorList>
    </citation>
    <scope>NUCLEOTIDE SEQUENCE [LARGE SCALE GENOMIC DNA]</scope>
    <source>
        <strain evidence="1 2">Ac Nc2</strain>
    </source>
</reference>
<dbReference type="Proteomes" id="UP000053237">
    <property type="component" value="Unassembled WGS sequence"/>
</dbReference>
<organism evidence="1 2">
    <name type="scientific">Albugo candida</name>
    <dbReference type="NCBI Taxonomy" id="65357"/>
    <lineage>
        <taxon>Eukaryota</taxon>
        <taxon>Sar</taxon>
        <taxon>Stramenopiles</taxon>
        <taxon>Oomycota</taxon>
        <taxon>Peronosporomycetes</taxon>
        <taxon>Albuginales</taxon>
        <taxon>Albuginaceae</taxon>
        <taxon>Albugo</taxon>
    </lineage>
</organism>
<proteinExistence type="predicted"/>
<dbReference type="InParanoid" id="A0A024G864"/>